<dbReference type="EMBL" id="GBXM01059916">
    <property type="protein sequence ID" value="JAH48661.1"/>
    <property type="molecule type" value="Transcribed_RNA"/>
</dbReference>
<reference evidence="1" key="1">
    <citation type="submission" date="2014-11" db="EMBL/GenBank/DDBJ databases">
        <authorList>
            <person name="Amaro Gonzalez C."/>
        </authorList>
    </citation>
    <scope>NUCLEOTIDE SEQUENCE</scope>
</reference>
<accession>A0A0E9T4Q3</accession>
<sequence length="12" mass="1491">MGRPFSFLLLFY</sequence>
<protein>
    <submittedName>
        <fullName evidence="1">Uncharacterized protein</fullName>
    </submittedName>
</protein>
<proteinExistence type="predicted"/>
<evidence type="ECO:0000313" key="1">
    <source>
        <dbReference type="EMBL" id="JAH48661.1"/>
    </source>
</evidence>
<name>A0A0E9T4Q3_ANGAN</name>
<organism evidence="1">
    <name type="scientific">Anguilla anguilla</name>
    <name type="common">European freshwater eel</name>
    <name type="synonym">Muraena anguilla</name>
    <dbReference type="NCBI Taxonomy" id="7936"/>
    <lineage>
        <taxon>Eukaryota</taxon>
        <taxon>Metazoa</taxon>
        <taxon>Chordata</taxon>
        <taxon>Craniata</taxon>
        <taxon>Vertebrata</taxon>
        <taxon>Euteleostomi</taxon>
        <taxon>Actinopterygii</taxon>
        <taxon>Neopterygii</taxon>
        <taxon>Teleostei</taxon>
        <taxon>Anguilliformes</taxon>
        <taxon>Anguillidae</taxon>
        <taxon>Anguilla</taxon>
    </lineage>
</organism>
<reference evidence="1" key="2">
    <citation type="journal article" date="2015" name="Fish Shellfish Immunol.">
        <title>Early steps in the European eel (Anguilla anguilla)-Vibrio vulnificus interaction in the gills: Role of the RtxA13 toxin.</title>
        <authorList>
            <person name="Callol A."/>
            <person name="Pajuelo D."/>
            <person name="Ebbesson L."/>
            <person name="Teles M."/>
            <person name="MacKenzie S."/>
            <person name="Amaro C."/>
        </authorList>
    </citation>
    <scope>NUCLEOTIDE SEQUENCE</scope>
</reference>